<dbReference type="InterPro" id="IPR043504">
    <property type="entry name" value="Peptidase_S1_PA_chymotrypsin"/>
</dbReference>
<feature type="region of interest" description="Disordered" evidence="1">
    <location>
        <begin position="87"/>
        <end position="109"/>
    </location>
</feature>
<dbReference type="Pfam" id="PF00089">
    <property type="entry name" value="Trypsin"/>
    <property type="match status" value="1"/>
</dbReference>
<reference evidence="3" key="1">
    <citation type="submission" date="2025-08" db="UniProtKB">
        <authorList>
            <consortium name="Ensembl"/>
        </authorList>
    </citation>
    <scope>IDENTIFICATION</scope>
</reference>
<dbReference type="Gene3D" id="2.40.10.10">
    <property type="entry name" value="Trypsin-like serine proteases"/>
    <property type="match status" value="1"/>
</dbReference>
<dbReference type="GO" id="GO:0004252">
    <property type="term" value="F:serine-type endopeptidase activity"/>
    <property type="evidence" value="ECO:0007669"/>
    <property type="project" value="InterPro"/>
</dbReference>
<dbReference type="GeneTree" id="ENSGT00940000181936"/>
<feature type="domain" description="Peptidase S1" evidence="2">
    <location>
        <begin position="49"/>
        <end position="84"/>
    </location>
</feature>
<reference evidence="3" key="2">
    <citation type="submission" date="2025-09" db="UniProtKB">
        <authorList>
            <consortium name="Ensembl"/>
        </authorList>
    </citation>
    <scope>IDENTIFICATION</scope>
</reference>
<name>A0A3B3TEI4_9TELE</name>
<dbReference type="Proteomes" id="UP000261540">
    <property type="component" value="Unplaced"/>
</dbReference>
<dbReference type="InterPro" id="IPR009003">
    <property type="entry name" value="Peptidase_S1_PA"/>
</dbReference>
<evidence type="ECO:0000259" key="2">
    <source>
        <dbReference type="Pfam" id="PF00089"/>
    </source>
</evidence>
<proteinExistence type="predicted"/>
<evidence type="ECO:0000313" key="4">
    <source>
        <dbReference type="Proteomes" id="UP000261540"/>
    </source>
</evidence>
<organism evidence="3 4">
    <name type="scientific">Paramormyrops kingsleyae</name>
    <dbReference type="NCBI Taxonomy" id="1676925"/>
    <lineage>
        <taxon>Eukaryota</taxon>
        <taxon>Metazoa</taxon>
        <taxon>Chordata</taxon>
        <taxon>Craniata</taxon>
        <taxon>Vertebrata</taxon>
        <taxon>Euteleostomi</taxon>
        <taxon>Actinopterygii</taxon>
        <taxon>Neopterygii</taxon>
        <taxon>Teleostei</taxon>
        <taxon>Osteoglossocephala</taxon>
        <taxon>Osteoglossomorpha</taxon>
        <taxon>Osteoglossiformes</taxon>
        <taxon>Mormyridae</taxon>
        <taxon>Paramormyrops</taxon>
    </lineage>
</organism>
<dbReference type="AlphaFoldDB" id="A0A3B3TEI4"/>
<dbReference type="GO" id="GO:0006508">
    <property type="term" value="P:proteolysis"/>
    <property type="evidence" value="ECO:0007669"/>
    <property type="project" value="InterPro"/>
</dbReference>
<dbReference type="STRING" id="1676925.ENSPKIP00000041164"/>
<protein>
    <recommendedName>
        <fullName evidence="2">Peptidase S1 domain-containing protein</fullName>
    </recommendedName>
</protein>
<accession>A0A3B3TEI4</accession>
<dbReference type="SUPFAM" id="SSF50494">
    <property type="entry name" value="Trypsin-like serine proteases"/>
    <property type="match status" value="1"/>
</dbReference>
<keyword evidence="4" id="KW-1185">Reference proteome</keyword>
<dbReference type="Ensembl" id="ENSPKIT00000022196.1">
    <property type="protein sequence ID" value="ENSPKIP00000041164.1"/>
    <property type="gene ID" value="ENSPKIG00000017821.1"/>
</dbReference>
<dbReference type="InterPro" id="IPR001254">
    <property type="entry name" value="Trypsin_dom"/>
</dbReference>
<evidence type="ECO:0000256" key="1">
    <source>
        <dbReference type="SAM" id="MobiDB-lite"/>
    </source>
</evidence>
<feature type="compositionally biased region" description="Low complexity" evidence="1">
    <location>
        <begin position="93"/>
        <end position="109"/>
    </location>
</feature>
<evidence type="ECO:0000313" key="3">
    <source>
        <dbReference type="Ensembl" id="ENSPKIP00000041164.1"/>
    </source>
</evidence>
<sequence>MQYIYHTIILYRNVHLIQLIPLNIAFTCSPLPLPVLGQAPLNTSIVGAAGMWPWQVSLLINGVYVCGGTLITRRYVMSAAQSLSRCQLSGQDSTSLPSSASPSPSSPSY</sequence>